<reference evidence="4" key="1">
    <citation type="submission" date="2025-08" db="UniProtKB">
        <authorList>
            <consortium name="RefSeq"/>
        </authorList>
    </citation>
    <scope>IDENTIFICATION</scope>
    <source>
        <tissue evidence="4">Whole organism</tissue>
    </source>
</reference>
<dbReference type="InterPro" id="IPR024201">
    <property type="entry name" value="Calcineurin-like_Pesterase"/>
</dbReference>
<dbReference type="PANTHER" id="PTHR12905:SF0">
    <property type="entry name" value="CALCINEURIN-LIKE PHOSPHOESTERASE DOMAIN-CONTAINING PROTEIN"/>
    <property type="match status" value="1"/>
</dbReference>
<proteinExistence type="inferred from homology"/>
<dbReference type="CDD" id="cd07379">
    <property type="entry name" value="MPP_239FB"/>
    <property type="match status" value="1"/>
</dbReference>
<sequence>MSNYISKSSKISVHKLTKDPTQAWEELKNDQKVIKLKVSTPSSPAPLNVLRFVCMSDTHSLTSRLKFDIPDGDVFLHAGDFTRCGDLQEVENFNTWLGQLTHKHKVVIAGNHELTFDVELTAPRNMHGRSRQADRPVDSILQVDHLQKNIETENGHEHPSALLTNATYLQDSLITIAGVKIYGSPWQPTYMSMAFNLPRGAACLDKWDAIPAGVDVLLTHSPPLGHGDFCVTDVRAGCVELLSTVQQRVKPKYHVFGHIHEGYGITTDGQIIFINASTCNVNYLPCNPPLVFDVPIPQGYSK</sequence>
<dbReference type="KEGG" id="hazt:108667635"/>
<protein>
    <submittedName>
        <fullName evidence="4">Metallophosphoesterase MPPED2</fullName>
    </submittedName>
</protein>
<organism evidence="3 4">
    <name type="scientific">Hyalella azteca</name>
    <name type="common">Amphipod</name>
    <dbReference type="NCBI Taxonomy" id="294128"/>
    <lineage>
        <taxon>Eukaryota</taxon>
        <taxon>Metazoa</taxon>
        <taxon>Ecdysozoa</taxon>
        <taxon>Arthropoda</taxon>
        <taxon>Crustacea</taxon>
        <taxon>Multicrustacea</taxon>
        <taxon>Malacostraca</taxon>
        <taxon>Eumalacostraca</taxon>
        <taxon>Peracarida</taxon>
        <taxon>Amphipoda</taxon>
        <taxon>Senticaudata</taxon>
        <taxon>Talitrida</taxon>
        <taxon>Talitroidea</taxon>
        <taxon>Hyalellidae</taxon>
        <taxon>Hyalella</taxon>
    </lineage>
</organism>
<keyword evidence="3" id="KW-1185">Reference proteome</keyword>
<dbReference type="GeneID" id="108667635"/>
<dbReference type="SUPFAM" id="SSF56300">
    <property type="entry name" value="Metallo-dependent phosphatases"/>
    <property type="match status" value="1"/>
</dbReference>
<dbReference type="InterPro" id="IPR029052">
    <property type="entry name" value="Metallo-depent_PP-like"/>
</dbReference>
<dbReference type="InterPro" id="IPR004843">
    <property type="entry name" value="Calcineurin-like_PHP"/>
</dbReference>
<dbReference type="InterPro" id="IPR051693">
    <property type="entry name" value="UPF0046_metallophosphoest"/>
</dbReference>
<dbReference type="Gene3D" id="3.60.21.10">
    <property type="match status" value="1"/>
</dbReference>
<gene>
    <name evidence="4" type="primary">LOC108667635</name>
</gene>
<dbReference type="OrthoDB" id="630188at2759"/>
<evidence type="ECO:0000256" key="1">
    <source>
        <dbReference type="ARBA" id="ARBA00007993"/>
    </source>
</evidence>
<name>A0A8B7N8D4_HYAAZ</name>
<dbReference type="AlphaFoldDB" id="A0A8B7N8D4"/>
<dbReference type="OMA" id="IKTRICM"/>
<dbReference type="Proteomes" id="UP000694843">
    <property type="component" value="Unplaced"/>
</dbReference>
<evidence type="ECO:0000259" key="2">
    <source>
        <dbReference type="Pfam" id="PF00149"/>
    </source>
</evidence>
<dbReference type="Pfam" id="PF00149">
    <property type="entry name" value="Metallophos"/>
    <property type="match status" value="1"/>
</dbReference>
<dbReference type="PIRSF" id="PIRSF035808">
    <property type="entry name" value="Pdiesterase_Brain_239"/>
    <property type="match status" value="1"/>
</dbReference>
<comment type="similarity">
    <text evidence="1">Belongs to the UPF0046 family.</text>
</comment>
<dbReference type="GO" id="GO:0016787">
    <property type="term" value="F:hydrolase activity"/>
    <property type="evidence" value="ECO:0007669"/>
    <property type="project" value="InterPro"/>
</dbReference>
<evidence type="ECO:0000313" key="4">
    <source>
        <dbReference type="RefSeq" id="XP_018010167.1"/>
    </source>
</evidence>
<dbReference type="RefSeq" id="XP_018010167.1">
    <property type="nucleotide sequence ID" value="XM_018154678.2"/>
</dbReference>
<accession>A0A8B7N8D4</accession>
<dbReference type="PANTHER" id="PTHR12905">
    <property type="entry name" value="METALLOPHOSPHOESTERASE"/>
    <property type="match status" value="1"/>
</dbReference>
<feature type="domain" description="Calcineurin-like phosphoesterase" evidence="2">
    <location>
        <begin position="50"/>
        <end position="261"/>
    </location>
</feature>
<evidence type="ECO:0000313" key="3">
    <source>
        <dbReference type="Proteomes" id="UP000694843"/>
    </source>
</evidence>